<keyword evidence="1" id="KW-1015">Disulfide bond</keyword>
<evidence type="ECO:0000259" key="4">
    <source>
        <dbReference type="PROSITE" id="PS50240"/>
    </source>
</evidence>
<keyword evidence="3" id="KW-0378">Hydrolase</keyword>
<dbReference type="InterPro" id="IPR009003">
    <property type="entry name" value="Peptidase_S1_PA"/>
</dbReference>
<dbReference type="InterPro" id="IPR001314">
    <property type="entry name" value="Peptidase_S1A"/>
</dbReference>
<keyword evidence="3" id="KW-0720">Serine protease</keyword>
<sequence length="360" mass="40434">MEPNHQYTDIADCGRSSIGYRQPRNWSEPYEGRIINGKQSLRGAWPWQVSLQLLHPKFGLIGHWCGAVLIQPLWILTAAHCIHNDLFNLPLASLWTAVLGEWDRNVEESTEIRVPIDKIIVHERFHNYQNDIAIMRLSKAVPLRTICLPEEITKYNLYPEISKTFDPMPSDKMFYNLGSASQNVSTNRKGKEIRNSGHKYEGNRFGWLSDQIRRISEKFQGSKKAPNVHSKYREKSTTECVATGWGRHNAHGPLTSTLLQATVPLHDNSLCQAKYGNSIPIQTGHLCAGRLDGTTGTCVGDSGGPLQCSLTDGRWVLAGLTSFGSGCAKPGYPDVYTRLAYYVPWINNQISSNTDDFDED</sequence>
<name>A0AAW2HFQ9_9NEOP</name>
<dbReference type="SMART" id="SM00020">
    <property type="entry name" value="Tryp_SPc"/>
    <property type="match status" value="1"/>
</dbReference>
<keyword evidence="3" id="KW-0645">Protease</keyword>
<gene>
    <name evidence="5" type="ORF">PYX00_010473</name>
</gene>
<accession>A0AAW2HFQ9</accession>
<feature type="domain" description="Peptidase S1" evidence="4">
    <location>
        <begin position="34"/>
        <end position="351"/>
    </location>
</feature>
<evidence type="ECO:0000256" key="2">
    <source>
        <dbReference type="ARBA" id="ARBA00024195"/>
    </source>
</evidence>
<dbReference type="PANTHER" id="PTHR24252:SF7">
    <property type="entry name" value="HYALIN"/>
    <property type="match status" value="1"/>
</dbReference>
<dbReference type="Pfam" id="PF00089">
    <property type="entry name" value="Trypsin"/>
    <property type="match status" value="2"/>
</dbReference>
<dbReference type="InterPro" id="IPR018114">
    <property type="entry name" value="TRYPSIN_HIS"/>
</dbReference>
<proteinExistence type="inferred from homology"/>
<dbReference type="SUPFAM" id="SSF50494">
    <property type="entry name" value="Trypsin-like serine proteases"/>
    <property type="match status" value="1"/>
</dbReference>
<comment type="caution">
    <text evidence="5">The sequence shown here is derived from an EMBL/GenBank/DDBJ whole genome shotgun (WGS) entry which is preliminary data.</text>
</comment>
<protein>
    <recommendedName>
        <fullName evidence="4">Peptidase S1 domain-containing protein</fullName>
    </recommendedName>
</protein>
<dbReference type="GO" id="GO:0004252">
    <property type="term" value="F:serine-type endopeptidase activity"/>
    <property type="evidence" value="ECO:0007669"/>
    <property type="project" value="InterPro"/>
</dbReference>
<dbReference type="PANTHER" id="PTHR24252">
    <property type="entry name" value="ACROSIN-RELATED"/>
    <property type="match status" value="1"/>
</dbReference>
<dbReference type="EMBL" id="JARGDH010000005">
    <property type="protein sequence ID" value="KAL0268605.1"/>
    <property type="molecule type" value="Genomic_DNA"/>
</dbReference>
<dbReference type="FunFam" id="2.40.10.10:FF:000002">
    <property type="entry name" value="Transmembrane protease serine"/>
    <property type="match status" value="1"/>
</dbReference>
<dbReference type="Gene3D" id="2.40.10.10">
    <property type="entry name" value="Trypsin-like serine proteases"/>
    <property type="match status" value="2"/>
</dbReference>
<dbReference type="PROSITE" id="PS00135">
    <property type="entry name" value="TRYPSIN_SER"/>
    <property type="match status" value="1"/>
</dbReference>
<dbReference type="PROSITE" id="PS00134">
    <property type="entry name" value="TRYPSIN_HIS"/>
    <property type="match status" value="1"/>
</dbReference>
<dbReference type="AlphaFoldDB" id="A0AAW2HFQ9"/>
<dbReference type="GO" id="GO:0006508">
    <property type="term" value="P:proteolysis"/>
    <property type="evidence" value="ECO:0007669"/>
    <property type="project" value="UniProtKB-KW"/>
</dbReference>
<dbReference type="PROSITE" id="PS50240">
    <property type="entry name" value="TRYPSIN_DOM"/>
    <property type="match status" value="1"/>
</dbReference>
<evidence type="ECO:0000313" key="5">
    <source>
        <dbReference type="EMBL" id="KAL0268605.1"/>
    </source>
</evidence>
<comment type="similarity">
    <text evidence="2">Belongs to the peptidase S1 family. CLIP subfamily.</text>
</comment>
<dbReference type="InterPro" id="IPR001254">
    <property type="entry name" value="Trypsin_dom"/>
</dbReference>
<dbReference type="FunFam" id="2.40.10.10:FF:000130">
    <property type="entry name" value="Chymotrypsinogen A"/>
    <property type="match status" value="1"/>
</dbReference>
<reference evidence="5" key="1">
    <citation type="journal article" date="2024" name="Gigascience">
        <title>Chromosome-level genome of the poultry shaft louse Menopon gallinae provides insight into the host-switching and adaptive evolution of parasitic lice.</title>
        <authorList>
            <person name="Xu Y."/>
            <person name="Ma L."/>
            <person name="Liu S."/>
            <person name="Liang Y."/>
            <person name="Liu Q."/>
            <person name="He Z."/>
            <person name="Tian L."/>
            <person name="Duan Y."/>
            <person name="Cai W."/>
            <person name="Li H."/>
            <person name="Song F."/>
        </authorList>
    </citation>
    <scope>NUCLEOTIDE SEQUENCE</scope>
    <source>
        <strain evidence="5">Cailab_2023a</strain>
    </source>
</reference>
<dbReference type="InterPro" id="IPR043504">
    <property type="entry name" value="Peptidase_S1_PA_chymotrypsin"/>
</dbReference>
<dbReference type="InterPro" id="IPR033116">
    <property type="entry name" value="TRYPSIN_SER"/>
</dbReference>
<evidence type="ECO:0000256" key="3">
    <source>
        <dbReference type="RuleBase" id="RU363034"/>
    </source>
</evidence>
<dbReference type="CDD" id="cd00190">
    <property type="entry name" value="Tryp_SPc"/>
    <property type="match status" value="1"/>
</dbReference>
<evidence type="ECO:0000256" key="1">
    <source>
        <dbReference type="ARBA" id="ARBA00023157"/>
    </source>
</evidence>
<dbReference type="PRINTS" id="PR00722">
    <property type="entry name" value="CHYMOTRYPSIN"/>
</dbReference>
<organism evidence="5">
    <name type="scientific">Menopon gallinae</name>
    <name type="common">poultry shaft louse</name>
    <dbReference type="NCBI Taxonomy" id="328185"/>
    <lineage>
        <taxon>Eukaryota</taxon>
        <taxon>Metazoa</taxon>
        <taxon>Ecdysozoa</taxon>
        <taxon>Arthropoda</taxon>
        <taxon>Hexapoda</taxon>
        <taxon>Insecta</taxon>
        <taxon>Pterygota</taxon>
        <taxon>Neoptera</taxon>
        <taxon>Paraneoptera</taxon>
        <taxon>Psocodea</taxon>
        <taxon>Troctomorpha</taxon>
        <taxon>Phthiraptera</taxon>
        <taxon>Amblycera</taxon>
        <taxon>Menoponidae</taxon>
        <taxon>Menopon</taxon>
    </lineage>
</organism>